<keyword evidence="1" id="KW-0732">Signal</keyword>
<dbReference type="Pfam" id="PF22547">
    <property type="entry name" value="2H-SAK"/>
    <property type="match status" value="1"/>
</dbReference>
<keyword evidence="4" id="KW-1185">Reference proteome</keyword>
<evidence type="ECO:0000259" key="2">
    <source>
        <dbReference type="Pfam" id="PF22547"/>
    </source>
</evidence>
<dbReference type="EMBL" id="JALJOT010000016">
    <property type="protein sequence ID" value="KAK9902263.1"/>
    <property type="molecule type" value="Genomic_DNA"/>
</dbReference>
<feature type="chain" id="PRO_5046381541" description="Swiss Army Knife 2H phosphoesterase domain-containing protein" evidence="1">
    <location>
        <begin position="20"/>
        <end position="271"/>
    </location>
</feature>
<dbReference type="InterPro" id="IPR054498">
    <property type="entry name" value="2H-SAK"/>
</dbReference>
<dbReference type="Proteomes" id="UP001491310">
    <property type="component" value="Unassembled WGS sequence"/>
</dbReference>
<feature type="domain" description="Swiss Army Knife 2H phosphoesterase" evidence="2">
    <location>
        <begin position="105"/>
        <end position="242"/>
    </location>
</feature>
<sequence>MERSAIIAALLTLLCVCAAEDSQENLSSVNPLQVATGVASGVVNGLLHKGQTPPATTTPTPAPYDADKICDNISFPPTFPLGPVFNLSKGIFTSSNIAFQPKTTYVQQTLDYTSVQPLYNAVAAYAATKGLTLANRGEAHITVLTPPEYLNVLQPFISIDQINAIAAPLVQNARFCVLCLGRDTLPINGTLNTVFNVVVRSPDLAAVRSKIFDAYVKAGGDGSRFSATNIFSPHVTLGFRATNPSFVATDLFVENGIYKWDNSCFAPLNLV</sequence>
<evidence type="ECO:0000313" key="4">
    <source>
        <dbReference type="Proteomes" id="UP001491310"/>
    </source>
</evidence>
<evidence type="ECO:0000256" key="1">
    <source>
        <dbReference type="SAM" id="SignalP"/>
    </source>
</evidence>
<evidence type="ECO:0000313" key="3">
    <source>
        <dbReference type="EMBL" id="KAK9902263.1"/>
    </source>
</evidence>
<accession>A0ABR2YCK7</accession>
<comment type="caution">
    <text evidence="3">The sequence shown here is derived from an EMBL/GenBank/DDBJ whole genome shotgun (WGS) entry which is preliminary data.</text>
</comment>
<reference evidence="3 4" key="1">
    <citation type="journal article" date="2024" name="Nat. Commun.">
        <title>Phylogenomics reveals the evolutionary origins of lichenization in chlorophyte algae.</title>
        <authorList>
            <person name="Puginier C."/>
            <person name="Libourel C."/>
            <person name="Otte J."/>
            <person name="Skaloud P."/>
            <person name="Haon M."/>
            <person name="Grisel S."/>
            <person name="Petersen M."/>
            <person name="Berrin J.G."/>
            <person name="Delaux P.M."/>
            <person name="Dal Grande F."/>
            <person name="Keller J."/>
        </authorList>
    </citation>
    <scope>NUCLEOTIDE SEQUENCE [LARGE SCALE GENOMIC DNA]</scope>
    <source>
        <strain evidence="3 4">SAG 216-7</strain>
    </source>
</reference>
<name>A0ABR2YCK7_9CHLO</name>
<proteinExistence type="predicted"/>
<gene>
    <name evidence="3" type="ORF">WJX75_009954</name>
</gene>
<organism evidence="3 4">
    <name type="scientific">Coccomyxa subellipsoidea</name>
    <dbReference type="NCBI Taxonomy" id="248742"/>
    <lineage>
        <taxon>Eukaryota</taxon>
        <taxon>Viridiplantae</taxon>
        <taxon>Chlorophyta</taxon>
        <taxon>core chlorophytes</taxon>
        <taxon>Trebouxiophyceae</taxon>
        <taxon>Trebouxiophyceae incertae sedis</taxon>
        <taxon>Coccomyxaceae</taxon>
        <taxon>Coccomyxa</taxon>
    </lineage>
</organism>
<protein>
    <recommendedName>
        <fullName evidence="2">Swiss Army Knife 2H phosphoesterase domain-containing protein</fullName>
    </recommendedName>
</protein>
<feature type="signal peptide" evidence="1">
    <location>
        <begin position="1"/>
        <end position="19"/>
    </location>
</feature>